<gene>
    <name evidence="4" type="ORF">GCM10011355_31270</name>
</gene>
<dbReference type="GO" id="GO:0047617">
    <property type="term" value="F:fatty acyl-CoA hydrolase activity"/>
    <property type="evidence" value="ECO:0007669"/>
    <property type="project" value="TreeGrafter"/>
</dbReference>
<reference evidence="4" key="1">
    <citation type="journal article" date="2014" name="Int. J. Syst. Evol. Microbiol.">
        <title>Complete genome sequence of Corynebacterium casei LMG S-19264T (=DSM 44701T), isolated from a smear-ripened cheese.</title>
        <authorList>
            <consortium name="US DOE Joint Genome Institute (JGI-PGF)"/>
            <person name="Walter F."/>
            <person name="Albersmeier A."/>
            <person name="Kalinowski J."/>
            <person name="Ruckert C."/>
        </authorList>
    </citation>
    <scope>NUCLEOTIDE SEQUENCE</scope>
    <source>
        <strain evidence="4">CGMCC 1.14984</strain>
    </source>
</reference>
<dbReference type="PIRSF" id="PIRSF003230">
    <property type="entry name" value="YbgC"/>
    <property type="match status" value="1"/>
</dbReference>
<dbReference type="InterPro" id="IPR006683">
    <property type="entry name" value="Thioestr_dom"/>
</dbReference>
<evidence type="ECO:0000313" key="4">
    <source>
        <dbReference type="EMBL" id="GGI01197.1"/>
    </source>
</evidence>
<dbReference type="PROSITE" id="PS01328">
    <property type="entry name" value="4HBCOA_THIOESTERASE"/>
    <property type="match status" value="1"/>
</dbReference>
<dbReference type="InterPro" id="IPR014166">
    <property type="entry name" value="Tol-Pal_acyl-CoA_thioesterase"/>
</dbReference>
<evidence type="ECO:0000259" key="3">
    <source>
        <dbReference type="Pfam" id="PF03061"/>
    </source>
</evidence>
<dbReference type="SUPFAM" id="SSF54637">
    <property type="entry name" value="Thioesterase/thiol ester dehydrase-isomerase"/>
    <property type="match status" value="1"/>
</dbReference>
<dbReference type="InterPro" id="IPR050563">
    <property type="entry name" value="4-hydroxybenzoyl-CoA_TE"/>
</dbReference>
<dbReference type="InterPro" id="IPR029069">
    <property type="entry name" value="HotDog_dom_sf"/>
</dbReference>
<dbReference type="NCBIfam" id="TIGR02799">
    <property type="entry name" value="thio_ybgC"/>
    <property type="match status" value="1"/>
</dbReference>
<comment type="caution">
    <text evidence="4">The sequence shown here is derived from an EMBL/GenBank/DDBJ whole genome shotgun (WGS) entry which is preliminary data.</text>
</comment>
<dbReference type="NCBIfam" id="TIGR00051">
    <property type="entry name" value="YbgC/FadM family acyl-CoA thioesterase"/>
    <property type="match status" value="1"/>
</dbReference>
<name>A0A8J3ES28_9PROT</name>
<evidence type="ECO:0000256" key="2">
    <source>
        <dbReference type="ARBA" id="ARBA00022801"/>
    </source>
</evidence>
<sequence>MPAANPYAIEVRVYYEDTDFSGVVYHANYLKFFERGRTEALRETGIGHAALLEGEEKLAFTARRMSVEFIRPAHIDDLLQVRSTVNAAKGARLWFKQEIWRGEEQLASAEVEIACISLDGRPRRLSAELMERIAPAGKDDQP</sequence>
<dbReference type="FunFam" id="3.10.129.10:FF:000004">
    <property type="entry name" value="Tol-pal system-associated acyl-CoA thioesterase"/>
    <property type="match status" value="1"/>
</dbReference>
<reference evidence="4" key="2">
    <citation type="submission" date="2020-09" db="EMBL/GenBank/DDBJ databases">
        <authorList>
            <person name="Sun Q."/>
            <person name="Zhou Y."/>
        </authorList>
    </citation>
    <scope>NUCLEOTIDE SEQUENCE</scope>
    <source>
        <strain evidence="4">CGMCC 1.14984</strain>
    </source>
</reference>
<dbReference type="PANTHER" id="PTHR31793:SF37">
    <property type="entry name" value="ACYL-COA THIOESTER HYDROLASE YBGC"/>
    <property type="match status" value="1"/>
</dbReference>
<dbReference type="EMBL" id="BMGZ01000004">
    <property type="protein sequence ID" value="GGI01197.1"/>
    <property type="molecule type" value="Genomic_DNA"/>
</dbReference>
<evidence type="ECO:0000256" key="1">
    <source>
        <dbReference type="ARBA" id="ARBA00005953"/>
    </source>
</evidence>
<dbReference type="Gene3D" id="3.10.129.10">
    <property type="entry name" value="Hotdog Thioesterase"/>
    <property type="match status" value="1"/>
</dbReference>
<dbReference type="CDD" id="cd00586">
    <property type="entry name" value="4HBT"/>
    <property type="match status" value="1"/>
</dbReference>
<dbReference type="Pfam" id="PF03061">
    <property type="entry name" value="4HBT"/>
    <property type="match status" value="1"/>
</dbReference>
<proteinExistence type="inferred from homology"/>
<organism evidence="4 5">
    <name type="scientific">Aquisalinus luteolus</name>
    <dbReference type="NCBI Taxonomy" id="1566827"/>
    <lineage>
        <taxon>Bacteria</taxon>
        <taxon>Pseudomonadati</taxon>
        <taxon>Pseudomonadota</taxon>
        <taxon>Alphaproteobacteria</taxon>
        <taxon>Parvularculales</taxon>
        <taxon>Parvularculaceae</taxon>
        <taxon>Aquisalinus</taxon>
    </lineage>
</organism>
<dbReference type="RefSeq" id="WP_155142212.1">
    <property type="nucleotide sequence ID" value="NZ_BMGZ01000004.1"/>
</dbReference>
<accession>A0A8J3ES28</accession>
<dbReference type="PANTHER" id="PTHR31793">
    <property type="entry name" value="4-HYDROXYBENZOYL-COA THIOESTERASE FAMILY MEMBER"/>
    <property type="match status" value="1"/>
</dbReference>
<dbReference type="AlphaFoldDB" id="A0A8J3ES28"/>
<protein>
    <submittedName>
        <fullName evidence="4">Tol-pal system-associated acyl-CoA thioesterase</fullName>
    </submittedName>
</protein>
<dbReference type="Proteomes" id="UP000621856">
    <property type="component" value="Unassembled WGS sequence"/>
</dbReference>
<dbReference type="InterPro" id="IPR008272">
    <property type="entry name" value="HB-CoA_thioesterase_AS"/>
</dbReference>
<comment type="similarity">
    <text evidence="1">Belongs to the 4-hydroxybenzoyl-CoA thioesterase family.</text>
</comment>
<feature type="domain" description="Thioesterase" evidence="3">
    <location>
        <begin position="22"/>
        <end position="106"/>
    </location>
</feature>
<evidence type="ECO:0000313" key="5">
    <source>
        <dbReference type="Proteomes" id="UP000621856"/>
    </source>
</evidence>
<dbReference type="InterPro" id="IPR006684">
    <property type="entry name" value="YbgC/YbaW"/>
</dbReference>
<keyword evidence="2" id="KW-0378">Hydrolase</keyword>